<comment type="domain">
    <text evidence="17">Consists of two distinct domains; an N-terminal heme-containing oxygen-binding domain and a C-terminal reductase domain with binding sites for FAD and NAD(P)H.</text>
</comment>
<evidence type="ECO:0000256" key="13">
    <source>
        <dbReference type="ARBA" id="ARBA00023027"/>
    </source>
</evidence>
<comment type="catalytic activity">
    <reaction evidence="16 17">
        <text>2 nitric oxide + NADPH + 2 O2 = 2 nitrate + NADP(+) + H(+)</text>
        <dbReference type="Rhea" id="RHEA:19465"/>
        <dbReference type="ChEBI" id="CHEBI:15378"/>
        <dbReference type="ChEBI" id="CHEBI:15379"/>
        <dbReference type="ChEBI" id="CHEBI:16480"/>
        <dbReference type="ChEBI" id="CHEBI:17632"/>
        <dbReference type="ChEBI" id="CHEBI:57783"/>
        <dbReference type="ChEBI" id="CHEBI:58349"/>
        <dbReference type="EC" id="1.14.12.17"/>
    </reaction>
</comment>
<evidence type="ECO:0000256" key="8">
    <source>
        <dbReference type="ARBA" id="ARBA00022723"/>
    </source>
</evidence>
<dbReference type="SUPFAM" id="SSF46458">
    <property type="entry name" value="Globin-like"/>
    <property type="match status" value="1"/>
</dbReference>
<dbReference type="InterPro" id="IPR008333">
    <property type="entry name" value="Cbr1-like_FAD-bd_dom"/>
</dbReference>
<evidence type="ECO:0000256" key="2">
    <source>
        <dbReference type="ARBA" id="ARBA00008414"/>
    </source>
</evidence>
<keyword evidence="4 17" id="KW-0216">Detoxification</keyword>
<evidence type="ECO:0000259" key="18">
    <source>
        <dbReference type="PROSITE" id="PS01033"/>
    </source>
</evidence>
<dbReference type="STRING" id="305900.GV64_08470"/>
<dbReference type="PROSITE" id="PS51384">
    <property type="entry name" value="FAD_FR"/>
    <property type="match status" value="1"/>
</dbReference>
<dbReference type="Pfam" id="PF00042">
    <property type="entry name" value="Globin"/>
    <property type="match status" value="1"/>
</dbReference>
<dbReference type="PROSITE" id="PS01033">
    <property type="entry name" value="GLOBIN"/>
    <property type="match status" value="1"/>
</dbReference>
<dbReference type="EMBL" id="JOJP01000001">
    <property type="protein sequence ID" value="KEI70774.1"/>
    <property type="molecule type" value="Genomic_DNA"/>
</dbReference>
<comment type="similarity">
    <text evidence="2 17">Belongs to the globin family. Two-domain flavohemoproteins subfamily.</text>
</comment>
<evidence type="ECO:0000256" key="1">
    <source>
        <dbReference type="ARBA" id="ARBA00006401"/>
    </source>
</evidence>
<dbReference type="GO" id="GO:0009636">
    <property type="term" value="P:response to toxic substance"/>
    <property type="evidence" value="ECO:0007669"/>
    <property type="project" value="UniProtKB-KW"/>
</dbReference>
<keyword evidence="13 17" id="KW-0520">NAD</keyword>
<feature type="active site" description="Charge relay system" evidence="17">
    <location>
        <position position="96"/>
    </location>
</feature>
<dbReference type="GO" id="GO:0046872">
    <property type="term" value="F:metal ion binding"/>
    <property type="evidence" value="ECO:0007669"/>
    <property type="project" value="UniProtKB-KW"/>
</dbReference>
<dbReference type="InterPro" id="IPR039261">
    <property type="entry name" value="FNR_nucleotide-bd"/>
</dbReference>
<accession>A0A081K9E8</accession>
<evidence type="ECO:0000256" key="9">
    <source>
        <dbReference type="ARBA" id="ARBA00022827"/>
    </source>
</evidence>
<evidence type="ECO:0000256" key="17">
    <source>
        <dbReference type="HAMAP-Rule" id="MF_01252"/>
    </source>
</evidence>
<keyword evidence="10 17" id="KW-0521">NADP</keyword>
<dbReference type="NCBIfam" id="NF009805">
    <property type="entry name" value="PRK13289.1"/>
    <property type="match status" value="1"/>
</dbReference>
<gene>
    <name evidence="17" type="primary">hmp</name>
    <name evidence="20" type="ORF">GV64_08470</name>
</gene>
<dbReference type="GO" id="GO:0046210">
    <property type="term" value="P:nitric oxide catabolic process"/>
    <property type="evidence" value="ECO:0007669"/>
    <property type="project" value="TreeGrafter"/>
</dbReference>
<dbReference type="Pfam" id="PF00175">
    <property type="entry name" value="NAD_binding_1"/>
    <property type="match status" value="1"/>
</dbReference>
<evidence type="ECO:0000256" key="11">
    <source>
        <dbReference type="ARBA" id="ARBA00023002"/>
    </source>
</evidence>
<dbReference type="Gene3D" id="2.40.30.10">
    <property type="entry name" value="Translation factors"/>
    <property type="match status" value="1"/>
</dbReference>
<dbReference type="AlphaFoldDB" id="A0A081K9E8"/>
<dbReference type="Pfam" id="PF00970">
    <property type="entry name" value="FAD_binding_6"/>
    <property type="match status" value="1"/>
</dbReference>
<keyword evidence="5 17" id="KW-0349">Heme</keyword>
<dbReference type="GO" id="GO:0020037">
    <property type="term" value="F:heme binding"/>
    <property type="evidence" value="ECO:0007669"/>
    <property type="project" value="InterPro"/>
</dbReference>
<dbReference type="PRINTS" id="PR00410">
    <property type="entry name" value="PHEHYDRXLASE"/>
</dbReference>
<evidence type="ECO:0000259" key="19">
    <source>
        <dbReference type="PROSITE" id="PS51384"/>
    </source>
</evidence>
<dbReference type="FunFam" id="3.40.50.80:FF:000010">
    <property type="entry name" value="Flavohemoprotein"/>
    <property type="match status" value="1"/>
</dbReference>
<keyword evidence="21" id="KW-1185">Reference proteome</keyword>
<evidence type="ECO:0000256" key="6">
    <source>
        <dbReference type="ARBA" id="ARBA00022621"/>
    </source>
</evidence>
<keyword evidence="11 17" id="KW-0560">Oxidoreductase</keyword>
<dbReference type="Proteomes" id="UP000027997">
    <property type="component" value="Unassembled WGS sequence"/>
</dbReference>
<dbReference type="InterPro" id="IPR009050">
    <property type="entry name" value="Globin-like_sf"/>
</dbReference>
<dbReference type="InterPro" id="IPR023950">
    <property type="entry name" value="Hmp"/>
</dbReference>
<dbReference type="EC" id="1.14.12.17" evidence="17"/>
<sequence>MSLSEQTIQIVKATAPVLAEHGETITRHFYQQMFSQNPELLNIFNATNQKTGRQQAALANAVYAYAANIDNLGVLTAAVQRIAHKHASFNILPEQYPIVGKHLLEAVTHVLGDAATDEILNAWREAYGFLAALFIEVEEGIYRESELAEGGWRGTREFKVVNKVQESELITSFYFEPVDGLPVADYQPGQYIGIYLHPEQSEHRCIRQYSLSDAPNGRSYRISVKREGKGETQGMISHHLHDNVHINDIVELCPPSGDFYLNPRSEAPVVLLSGGVGQTPMLSMLNSLVHQGHQQPIIYVHGAMNSRVHAFDQHVREHTEQSDNIEQILFYDEPTGACSGYHHAGKTDLELIRKKIDLPGAHYYFCGPLGYMAMVKKSLQSWGVTEDRLHYEVFGPHKDL</sequence>
<keyword evidence="12 17" id="KW-0408">Iron</keyword>
<feature type="binding site" evidence="17">
    <location>
        <begin position="393"/>
        <end position="396"/>
    </location>
    <ligand>
        <name>FAD</name>
        <dbReference type="ChEBI" id="CHEBI:57692"/>
    </ligand>
</feature>
<feature type="binding site" description="proximal binding residue" evidence="17">
    <location>
        <position position="86"/>
    </location>
    <ligand>
        <name>heme b</name>
        <dbReference type="ChEBI" id="CHEBI:60344"/>
    </ligand>
    <ligandPart>
        <name>Fe</name>
        <dbReference type="ChEBI" id="CHEBI:18248"/>
    </ligandPart>
</feature>
<protein>
    <recommendedName>
        <fullName evidence="17">Flavohemoprotein</fullName>
    </recommendedName>
    <alternativeName>
        <fullName evidence="17">Flavohemoglobin</fullName>
    </alternativeName>
    <alternativeName>
        <fullName evidence="17">Hemoglobin-like protein</fullName>
    </alternativeName>
    <alternativeName>
        <fullName evidence="17">Nitric oxide dioxygenase</fullName>
        <shortName evidence="17">NO oxygenase</shortName>
        <shortName evidence="17">NOD</shortName>
        <ecNumber evidence="17">1.14.12.17</ecNumber>
    </alternativeName>
</protein>
<dbReference type="InterPro" id="IPR001433">
    <property type="entry name" value="OxRdtase_FAD/NAD-bd"/>
</dbReference>
<reference evidence="20 21" key="1">
    <citation type="submission" date="2014-06" db="EMBL/GenBank/DDBJ databases">
        <title>Whole Genome Sequences of Three Symbiotic Endozoicomonas Bacteria.</title>
        <authorList>
            <person name="Neave M.J."/>
            <person name="Apprill A."/>
            <person name="Voolstra C.R."/>
        </authorList>
    </citation>
    <scope>NUCLEOTIDE SEQUENCE [LARGE SCALE GENOMIC DNA]</scope>
    <source>
        <strain evidence="20 21">DSM 22380</strain>
    </source>
</reference>
<dbReference type="GO" id="GO:0005344">
    <property type="term" value="F:oxygen carrier activity"/>
    <property type="evidence" value="ECO:0007669"/>
    <property type="project" value="UniProtKB-UniRule"/>
</dbReference>
<evidence type="ECO:0000256" key="7">
    <source>
        <dbReference type="ARBA" id="ARBA00022630"/>
    </source>
</evidence>
<keyword evidence="9 17" id="KW-0274">FAD</keyword>
<dbReference type="GO" id="GO:0071500">
    <property type="term" value="P:cellular response to nitrosative stress"/>
    <property type="evidence" value="ECO:0007669"/>
    <property type="project" value="TreeGrafter"/>
</dbReference>
<dbReference type="InterPro" id="IPR017927">
    <property type="entry name" value="FAD-bd_FR_type"/>
</dbReference>
<name>A0A081K9E8_9GAMM</name>
<feature type="domain" description="FAD-binding FR-type" evidence="19">
    <location>
        <begin position="153"/>
        <end position="262"/>
    </location>
</feature>
<proteinExistence type="inferred from homology"/>
<evidence type="ECO:0000313" key="20">
    <source>
        <dbReference type="EMBL" id="KEI70774.1"/>
    </source>
</evidence>
<dbReference type="InterPro" id="IPR000971">
    <property type="entry name" value="Globin"/>
</dbReference>
<feature type="active site" description="Charge relay system" evidence="17">
    <location>
        <position position="138"/>
    </location>
</feature>
<keyword evidence="7 17" id="KW-0285">Flavoprotein</keyword>
<dbReference type="FunFam" id="1.10.490.10:FF:000003">
    <property type="entry name" value="Flavohemoprotein"/>
    <property type="match status" value="1"/>
</dbReference>
<dbReference type="FunFam" id="2.40.30.10:FF:000034">
    <property type="entry name" value="Flavohemoprotein"/>
    <property type="match status" value="1"/>
</dbReference>
<feature type="domain" description="Globin" evidence="18">
    <location>
        <begin position="2"/>
        <end position="139"/>
    </location>
</feature>
<dbReference type="HAMAP" id="MF_01252">
    <property type="entry name" value="Hmp"/>
    <property type="match status" value="1"/>
</dbReference>
<evidence type="ECO:0000256" key="12">
    <source>
        <dbReference type="ARBA" id="ARBA00023004"/>
    </source>
</evidence>
<evidence type="ECO:0000256" key="16">
    <source>
        <dbReference type="ARBA" id="ARBA00049433"/>
    </source>
</evidence>
<evidence type="ECO:0000256" key="10">
    <source>
        <dbReference type="ARBA" id="ARBA00022857"/>
    </source>
</evidence>
<evidence type="ECO:0000256" key="14">
    <source>
        <dbReference type="ARBA" id="ARBA00025094"/>
    </source>
</evidence>
<dbReference type="Gene3D" id="1.10.490.10">
    <property type="entry name" value="Globins"/>
    <property type="match status" value="1"/>
</dbReference>
<dbReference type="PANTHER" id="PTHR43396">
    <property type="entry name" value="FLAVOHEMOPROTEIN"/>
    <property type="match status" value="1"/>
</dbReference>
<keyword evidence="6 17" id="KW-0561">Oxygen transport</keyword>
<comment type="similarity">
    <text evidence="1 17">In the C-terminal section; belongs to the flavoprotein pyridine nucleotide cytochrome reductase family.</text>
</comment>
<feature type="site" description="Influences the redox potential of the prosthetic heme and FAD groups" evidence="17">
    <location>
        <position position="85"/>
    </location>
</feature>
<dbReference type="Gene3D" id="3.40.50.80">
    <property type="entry name" value="Nucleotide-binding domain of ferredoxin-NADP reductase (FNR) module"/>
    <property type="match status" value="1"/>
</dbReference>
<dbReference type="SUPFAM" id="SSF52343">
    <property type="entry name" value="Ferredoxin reductase-like, C-terminal NADP-linked domain"/>
    <property type="match status" value="1"/>
</dbReference>
<dbReference type="InterPro" id="IPR017938">
    <property type="entry name" value="Riboflavin_synthase-like_b-brl"/>
</dbReference>
<evidence type="ECO:0000256" key="5">
    <source>
        <dbReference type="ARBA" id="ARBA00022617"/>
    </source>
</evidence>
<feature type="binding site" evidence="17">
    <location>
        <position position="191"/>
    </location>
    <ligand>
        <name>FAD</name>
        <dbReference type="ChEBI" id="CHEBI:57692"/>
    </ligand>
</feature>
<dbReference type="PANTHER" id="PTHR43396:SF3">
    <property type="entry name" value="FLAVOHEMOPROTEIN"/>
    <property type="match status" value="1"/>
</dbReference>
<evidence type="ECO:0000256" key="3">
    <source>
        <dbReference type="ARBA" id="ARBA00022448"/>
    </source>
</evidence>
<dbReference type="RefSeq" id="WP_020580612.1">
    <property type="nucleotide sequence ID" value="NZ_JOJP01000001.1"/>
</dbReference>
<comment type="cofactor">
    <cofactor evidence="17">
        <name>heme b</name>
        <dbReference type="ChEBI" id="CHEBI:60344"/>
    </cofactor>
    <text evidence="17">Binds 1 heme b (iron(II)-protoporphyrin IX) group per subunit.</text>
</comment>
<dbReference type="InterPro" id="IPR012292">
    <property type="entry name" value="Globin/Proto"/>
</dbReference>
<dbReference type="GO" id="GO:0071949">
    <property type="term" value="F:FAD binding"/>
    <property type="evidence" value="ECO:0007669"/>
    <property type="project" value="InterPro"/>
</dbReference>
<dbReference type="eggNOG" id="COG1017">
    <property type="taxonomic scope" value="Bacteria"/>
</dbReference>
<feature type="region of interest" description="Reductase" evidence="17">
    <location>
        <begin position="150"/>
        <end position="400"/>
    </location>
</feature>
<dbReference type="GO" id="GO:0019825">
    <property type="term" value="F:oxygen binding"/>
    <property type="evidence" value="ECO:0007669"/>
    <property type="project" value="InterPro"/>
</dbReference>
<dbReference type="GO" id="GO:0008941">
    <property type="term" value="F:nitric oxide dioxygenase NAD(P)H activity"/>
    <property type="evidence" value="ECO:0007669"/>
    <property type="project" value="UniProtKB-UniRule"/>
</dbReference>
<evidence type="ECO:0000256" key="15">
    <source>
        <dbReference type="ARBA" id="ARBA00048649"/>
    </source>
</evidence>
<evidence type="ECO:0000313" key="21">
    <source>
        <dbReference type="Proteomes" id="UP000027997"/>
    </source>
</evidence>
<feature type="binding site" evidence="17">
    <location>
        <begin position="275"/>
        <end position="280"/>
    </location>
    <ligand>
        <name>NADP(+)</name>
        <dbReference type="ChEBI" id="CHEBI:58349"/>
    </ligand>
</feature>
<feature type="site" description="Involved in heme-bound ligand stabilization and O-O bond activation" evidence="17">
    <location>
        <position position="30"/>
    </location>
</feature>
<dbReference type="CDD" id="cd08922">
    <property type="entry name" value="FHb-globin"/>
    <property type="match status" value="1"/>
</dbReference>
<organism evidence="20 21">
    <name type="scientific">Endozoicomonas elysicola</name>
    <dbReference type="NCBI Taxonomy" id="305900"/>
    <lineage>
        <taxon>Bacteria</taxon>
        <taxon>Pseudomonadati</taxon>
        <taxon>Pseudomonadota</taxon>
        <taxon>Gammaproteobacteria</taxon>
        <taxon>Oceanospirillales</taxon>
        <taxon>Endozoicomonadaceae</taxon>
        <taxon>Endozoicomonas</taxon>
    </lineage>
</organism>
<keyword evidence="8 17" id="KW-0479">Metal-binding</keyword>
<feature type="binding site" evidence="17">
    <location>
        <begin position="207"/>
        <end position="210"/>
    </location>
    <ligand>
        <name>FAD</name>
        <dbReference type="ChEBI" id="CHEBI:57692"/>
    </ligand>
</feature>
<keyword evidence="3 17" id="KW-0813">Transport</keyword>
<feature type="site" description="Influences the redox potential of the prosthetic heme and FAD groups" evidence="17">
    <location>
        <position position="392"/>
    </location>
</feature>
<evidence type="ECO:0000256" key="4">
    <source>
        <dbReference type="ARBA" id="ARBA00022575"/>
    </source>
</evidence>
<comment type="cofactor">
    <cofactor evidence="17">
        <name>FAD</name>
        <dbReference type="ChEBI" id="CHEBI:57692"/>
    </cofactor>
    <text evidence="17">Binds 1 FAD per subunit.</text>
</comment>
<comment type="function">
    <text evidence="14 17">Is involved in NO detoxification in an aerobic process, termed nitric oxide dioxygenase (NOD) reaction that utilizes O(2) and NAD(P)H to convert NO to nitrate, which protects the bacterium from various noxious nitrogen compounds. Therefore, plays a central role in the inducible response to nitrosative stress.</text>
</comment>
<comment type="caution">
    <text evidence="20">The sequence shown here is derived from an EMBL/GenBank/DDBJ whole genome shotgun (WGS) entry which is preliminary data.</text>
</comment>
<comment type="catalytic activity">
    <reaction evidence="15 17">
        <text>2 nitric oxide + NADH + 2 O2 = 2 nitrate + NAD(+) + H(+)</text>
        <dbReference type="Rhea" id="RHEA:19469"/>
        <dbReference type="ChEBI" id="CHEBI:15378"/>
        <dbReference type="ChEBI" id="CHEBI:15379"/>
        <dbReference type="ChEBI" id="CHEBI:16480"/>
        <dbReference type="ChEBI" id="CHEBI:17632"/>
        <dbReference type="ChEBI" id="CHEBI:57540"/>
        <dbReference type="ChEBI" id="CHEBI:57945"/>
        <dbReference type="EC" id="1.14.12.17"/>
    </reaction>
</comment>
<dbReference type="CDD" id="cd06184">
    <property type="entry name" value="flavohem_like_fad_nad_binding"/>
    <property type="match status" value="1"/>
</dbReference>
<dbReference type="eggNOG" id="COG1018">
    <property type="taxonomic scope" value="Bacteria"/>
</dbReference>
<dbReference type="SUPFAM" id="SSF63380">
    <property type="entry name" value="Riboflavin synthase domain-like"/>
    <property type="match status" value="1"/>
</dbReference>